<dbReference type="CDD" id="cd06170">
    <property type="entry name" value="LuxR_C_like"/>
    <property type="match status" value="1"/>
</dbReference>
<feature type="domain" description="HTH luxR-type" evidence="4">
    <location>
        <begin position="473"/>
        <end position="538"/>
    </location>
</feature>
<evidence type="ECO:0000256" key="1">
    <source>
        <dbReference type="ARBA" id="ARBA00023015"/>
    </source>
</evidence>
<dbReference type="PANTHER" id="PTHR44688:SF16">
    <property type="entry name" value="DNA-BINDING TRANSCRIPTIONAL ACTIVATOR DEVR_DOSR"/>
    <property type="match status" value="1"/>
</dbReference>
<dbReference type="PRINTS" id="PR00038">
    <property type="entry name" value="HTHLUXR"/>
</dbReference>
<accession>A0ABW3VTK2</accession>
<dbReference type="PANTHER" id="PTHR44688">
    <property type="entry name" value="DNA-BINDING TRANSCRIPTIONAL ACTIVATOR DEVR_DOSR"/>
    <property type="match status" value="1"/>
</dbReference>
<comment type="caution">
    <text evidence="5">The sequence shown here is derived from an EMBL/GenBank/DDBJ whole genome shotgun (WGS) entry which is preliminary data.</text>
</comment>
<dbReference type="SUPFAM" id="SSF46894">
    <property type="entry name" value="C-terminal effector domain of the bipartite response regulators"/>
    <property type="match status" value="1"/>
</dbReference>
<evidence type="ECO:0000256" key="3">
    <source>
        <dbReference type="ARBA" id="ARBA00023163"/>
    </source>
</evidence>
<dbReference type="SMART" id="SM00421">
    <property type="entry name" value="HTH_LUXR"/>
    <property type="match status" value="1"/>
</dbReference>
<proteinExistence type="predicted"/>
<evidence type="ECO:0000259" key="4">
    <source>
        <dbReference type="PROSITE" id="PS50043"/>
    </source>
</evidence>
<sequence>MTTRAWAPLIGGPAMREAMAFLEQHDDVDLAPDHPLAARVALALAQTGRLREAMVLAASLRTLDLELPAHATGPEADAVADLVGARIWVSWLEQHLDQVAVAVGRQLVSADGAYPLDTQRRLMVLYSLAAGLMAGPDAGEPAVVADALEYLSSARSLAVMFGLTVLESACYARMALLHVPAGDLGSAMRHARAALEVPGGTTVNGAEEPTVFVRFVAHVVLQWARHYQGQAMDPAVLDRIRAQTPRFAFDRVVSIVAGHVLATADLAGGDIRSARSRLHHILAEPRFAEMGVWRYRPLVTDAYLASISGDEQRAHERVTDLTRAGAPGEALLVRATHLLALGENAAALAALAPITGGQVRHTGLTFPVSCVMEAILLEQTGQHVLADQSMRRAIGAAEPSGALRLFAMHDPAAVAVLVERAVAARPHDRWARQVLDFVRARLADPAALAPLVVQGPEPVAVTEPLDRIAAAVSDPTPSPLTERERQVLAMVNAGASQAQMARELYVSLNTIKTHLRSIRQKLGVERTGEAAAVARGAGWLDEPS</sequence>
<keyword evidence="1" id="KW-0805">Transcription regulation</keyword>
<gene>
    <name evidence="5" type="ORF">ACFQ3F_00855</name>
</gene>
<name>A0ABW3VTK2_9ACTN</name>
<organism evidence="5 6">
    <name type="scientific">Nocardioides ginsengisoli</name>
    <dbReference type="NCBI Taxonomy" id="363868"/>
    <lineage>
        <taxon>Bacteria</taxon>
        <taxon>Bacillati</taxon>
        <taxon>Actinomycetota</taxon>
        <taxon>Actinomycetes</taxon>
        <taxon>Propionibacteriales</taxon>
        <taxon>Nocardioidaceae</taxon>
        <taxon>Nocardioides</taxon>
    </lineage>
</organism>
<dbReference type="InterPro" id="IPR000792">
    <property type="entry name" value="Tscrpt_reg_LuxR_C"/>
</dbReference>
<dbReference type="InterPro" id="IPR036388">
    <property type="entry name" value="WH-like_DNA-bd_sf"/>
</dbReference>
<protein>
    <submittedName>
        <fullName evidence="5">LuxR C-terminal-related transcriptional regulator</fullName>
    </submittedName>
</protein>
<evidence type="ECO:0000313" key="6">
    <source>
        <dbReference type="Proteomes" id="UP001597229"/>
    </source>
</evidence>
<dbReference type="Pfam" id="PF00196">
    <property type="entry name" value="GerE"/>
    <property type="match status" value="1"/>
</dbReference>
<keyword evidence="2" id="KW-0238">DNA-binding</keyword>
<dbReference type="RefSeq" id="WP_367920696.1">
    <property type="nucleotide sequence ID" value="NZ_BAABAC010000036.1"/>
</dbReference>
<keyword evidence="6" id="KW-1185">Reference proteome</keyword>
<dbReference type="EMBL" id="JBHTLX010000002">
    <property type="protein sequence ID" value="MFD1246325.1"/>
    <property type="molecule type" value="Genomic_DNA"/>
</dbReference>
<dbReference type="Gene3D" id="1.10.10.10">
    <property type="entry name" value="Winged helix-like DNA-binding domain superfamily/Winged helix DNA-binding domain"/>
    <property type="match status" value="1"/>
</dbReference>
<dbReference type="Proteomes" id="UP001597229">
    <property type="component" value="Unassembled WGS sequence"/>
</dbReference>
<dbReference type="InterPro" id="IPR016032">
    <property type="entry name" value="Sig_transdc_resp-reg_C-effctor"/>
</dbReference>
<evidence type="ECO:0000313" key="5">
    <source>
        <dbReference type="EMBL" id="MFD1246325.1"/>
    </source>
</evidence>
<keyword evidence="3" id="KW-0804">Transcription</keyword>
<dbReference type="PROSITE" id="PS50043">
    <property type="entry name" value="HTH_LUXR_2"/>
    <property type="match status" value="1"/>
</dbReference>
<evidence type="ECO:0000256" key="2">
    <source>
        <dbReference type="ARBA" id="ARBA00023125"/>
    </source>
</evidence>
<reference evidence="6" key="1">
    <citation type="journal article" date="2019" name="Int. J. Syst. Evol. Microbiol.">
        <title>The Global Catalogue of Microorganisms (GCM) 10K type strain sequencing project: providing services to taxonomists for standard genome sequencing and annotation.</title>
        <authorList>
            <consortium name="The Broad Institute Genomics Platform"/>
            <consortium name="The Broad Institute Genome Sequencing Center for Infectious Disease"/>
            <person name="Wu L."/>
            <person name="Ma J."/>
        </authorList>
    </citation>
    <scope>NUCLEOTIDE SEQUENCE [LARGE SCALE GENOMIC DNA]</scope>
    <source>
        <strain evidence="6">CCUG 52478</strain>
    </source>
</reference>